<gene>
    <name evidence="9" type="ORF">G3572_01940</name>
</gene>
<reference evidence="9 10" key="1">
    <citation type="submission" date="2020-02" db="EMBL/GenBank/DDBJ databases">
        <title>Rhodobacter algicola sp. nov., isolated from microalga culture.</title>
        <authorList>
            <person name="Park C.-Y."/>
        </authorList>
    </citation>
    <scope>NUCLEOTIDE SEQUENCE [LARGE SCALE GENOMIC DNA]</scope>
    <source>
        <strain evidence="9 10">ETT8</strain>
    </source>
</reference>
<comment type="similarity">
    <text evidence="2">Belongs to the OmpP1/FadL family.</text>
</comment>
<dbReference type="RefSeq" id="WP_164608984.1">
    <property type="nucleotide sequence ID" value="NZ_JAAIKE010000001.1"/>
</dbReference>
<evidence type="ECO:0000313" key="9">
    <source>
        <dbReference type="EMBL" id="NEX44949.1"/>
    </source>
</evidence>
<dbReference type="Proteomes" id="UP000481421">
    <property type="component" value="Unassembled WGS sequence"/>
</dbReference>
<evidence type="ECO:0000256" key="2">
    <source>
        <dbReference type="ARBA" id="ARBA00008163"/>
    </source>
</evidence>
<feature type="chain" id="PRO_5025556284" description="Aromatic hydrocarbon degradation protein" evidence="8">
    <location>
        <begin position="21"/>
        <end position="375"/>
    </location>
</feature>
<evidence type="ECO:0000256" key="8">
    <source>
        <dbReference type="SAM" id="SignalP"/>
    </source>
</evidence>
<comment type="subcellular location">
    <subcellularLocation>
        <location evidence="1">Cell outer membrane</location>
        <topology evidence="1">Multi-pass membrane protein</topology>
    </subcellularLocation>
</comment>
<evidence type="ECO:0000256" key="3">
    <source>
        <dbReference type="ARBA" id="ARBA00022452"/>
    </source>
</evidence>
<dbReference type="Gene3D" id="2.40.160.60">
    <property type="entry name" value="Outer membrane protein transport protein (OMPP1/FadL/TodX)"/>
    <property type="match status" value="1"/>
</dbReference>
<keyword evidence="5 8" id="KW-0732">Signal</keyword>
<feature type="signal peptide" evidence="8">
    <location>
        <begin position="1"/>
        <end position="20"/>
    </location>
</feature>
<accession>A0A6B3RPC2</accession>
<evidence type="ECO:0000256" key="6">
    <source>
        <dbReference type="ARBA" id="ARBA00023136"/>
    </source>
</evidence>
<keyword evidence="7" id="KW-0998">Cell outer membrane</keyword>
<organism evidence="9 10">
    <name type="scientific">Pseudotabrizicola algicola</name>
    <dbReference type="NCBI Taxonomy" id="2709381"/>
    <lineage>
        <taxon>Bacteria</taxon>
        <taxon>Pseudomonadati</taxon>
        <taxon>Pseudomonadota</taxon>
        <taxon>Alphaproteobacteria</taxon>
        <taxon>Rhodobacterales</taxon>
        <taxon>Paracoccaceae</taxon>
        <taxon>Pseudotabrizicola</taxon>
    </lineage>
</organism>
<protein>
    <recommendedName>
        <fullName evidence="11">Aromatic hydrocarbon degradation protein</fullName>
    </recommendedName>
</protein>
<evidence type="ECO:0000256" key="7">
    <source>
        <dbReference type="ARBA" id="ARBA00023237"/>
    </source>
</evidence>
<evidence type="ECO:0000313" key="10">
    <source>
        <dbReference type="Proteomes" id="UP000481421"/>
    </source>
</evidence>
<dbReference type="GO" id="GO:0015483">
    <property type="term" value="F:long-chain fatty acid transporting porin activity"/>
    <property type="evidence" value="ECO:0007669"/>
    <property type="project" value="TreeGrafter"/>
</dbReference>
<keyword evidence="4" id="KW-0812">Transmembrane</keyword>
<evidence type="ECO:0000256" key="5">
    <source>
        <dbReference type="ARBA" id="ARBA00022729"/>
    </source>
</evidence>
<evidence type="ECO:0000256" key="4">
    <source>
        <dbReference type="ARBA" id="ARBA00022692"/>
    </source>
</evidence>
<sequence>MKKIVIAAAAATACATSAQAGGFERSATPLGFMFEKGNYAELSFGSARPKVSGALNAAPSVTTGNVTKNYSTVGLAFKSDLNDQISLGVTLDPTFGADVAYPTGTGYPIAGSTAKLRGDTLAVIGRYKINENVSVHGGLRSVGIGGDVSLVNGGSNFYRATFNNDRDVGYLIGVAYEKPEIALRVGLTYASETKHELDASGFSAFAPGGVISGSTTVRLPKSLTLDFQSGVAADTLVFGSIRWVDWSVTRLDAPFANPPAPLPPVNPLVSYAKDTITYNIGVGRKFSDAFSGAVSIGYEKTQGIPTGNLGPTDGLLSLQVGGTYTHQNMKITAGVRYVDIGNASALKSTPTSTTGNARFAGNNALAFGLRVGFSF</sequence>
<comment type="caution">
    <text evidence="9">The sequence shown here is derived from an EMBL/GenBank/DDBJ whole genome shotgun (WGS) entry which is preliminary data.</text>
</comment>
<dbReference type="InterPro" id="IPR005017">
    <property type="entry name" value="OMPP1/FadL/TodX"/>
</dbReference>
<dbReference type="PANTHER" id="PTHR35093">
    <property type="entry name" value="OUTER MEMBRANE PROTEIN NMB0088-RELATED"/>
    <property type="match status" value="1"/>
</dbReference>
<keyword evidence="10" id="KW-1185">Reference proteome</keyword>
<dbReference type="EMBL" id="JAAIKE010000001">
    <property type="protein sequence ID" value="NEX44949.1"/>
    <property type="molecule type" value="Genomic_DNA"/>
</dbReference>
<evidence type="ECO:0008006" key="11">
    <source>
        <dbReference type="Google" id="ProtNLM"/>
    </source>
</evidence>
<dbReference type="AlphaFoldDB" id="A0A6B3RPC2"/>
<dbReference type="Pfam" id="PF03349">
    <property type="entry name" value="Toluene_X"/>
    <property type="match status" value="1"/>
</dbReference>
<keyword evidence="6" id="KW-0472">Membrane</keyword>
<evidence type="ECO:0000256" key="1">
    <source>
        <dbReference type="ARBA" id="ARBA00004571"/>
    </source>
</evidence>
<proteinExistence type="inferred from homology"/>
<dbReference type="PANTHER" id="PTHR35093:SF8">
    <property type="entry name" value="OUTER MEMBRANE PROTEIN NMB0088-RELATED"/>
    <property type="match status" value="1"/>
</dbReference>
<name>A0A6B3RPC2_9RHOB</name>
<dbReference type="SUPFAM" id="SSF56935">
    <property type="entry name" value="Porins"/>
    <property type="match status" value="1"/>
</dbReference>
<keyword evidence="3" id="KW-1134">Transmembrane beta strand</keyword>
<dbReference type="GO" id="GO:0009279">
    <property type="term" value="C:cell outer membrane"/>
    <property type="evidence" value="ECO:0007669"/>
    <property type="project" value="UniProtKB-SubCell"/>
</dbReference>